<gene>
    <name evidence="2" type="ORF">A6U91_21465</name>
</gene>
<comment type="caution">
    <text evidence="2">The sequence shown here is derived from an EMBL/GenBank/DDBJ whole genome shotgun (WGS) entry which is preliminary data.</text>
</comment>
<evidence type="ECO:0000259" key="1">
    <source>
        <dbReference type="Pfam" id="PF12680"/>
    </source>
</evidence>
<dbReference type="Gene3D" id="3.10.450.50">
    <property type="match status" value="1"/>
</dbReference>
<proteinExistence type="predicted"/>
<name>A0AB36EBM6_AGRTU</name>
<accession>A0AB36EBM6</accession>
<evidence type="ECO:0000313" key="3">
    <source>
        <dbReference type="Proteomes" id="UP000093451"/>
    </source>
</evidence>
<sequence length="134" mass="14856">MSIQTDANANVEAAAKEGRQLMKEAFATRDPAKIAARFCEDGSFVNGRGQIPMGDVYKGHKAIEGYFAKLFADTPDVAWTESAEPIFSGDKIVAQWRRTATTKSGEKLDWLGLDIYTFRGNQVLCKDTFIKDVK</sequence>
<evidence type="ECO:0000313" key="2">
    <source>
        <dbReference type="EMBL" id="OCJ32752.1"/>
    </source>
</evidence>
<dbReference type="EMBL" id="LXKT01000029">
    <property type="protein sequence ID" value="OCJ32752.1"/>
    <property type="molecule type" value="Genomic_DNA"/>
</dbReference>
<dbReference type="Proteomes" id="UP000093451">
    <property type="component" value="Unassembled WGS sequence"/>
</dbReference>
<reference evidence="2 3" key="1">
    <citation type="journal article" date="2016" name="PeerJ">
        <title>Gall-ID: tools for genotyping gall-causing phytopathogenic bacteria.</title>
        <authorList>
            <person name="Davis E.W.II."/>
            <person name="Weisberg A.J."/>
            <person name="Tabima J.F."/>
            <person name="Grunwald N.J."/>
            <person name="Chang J.H."/>
        </authorList>
    </citation>
    <scope>NUCLEOTIDE SEQUENCE [LARGE SCALE GENOMIC DNA]</scope>
    <source>
        <strain evidence="2 3">N2/73</strain>
    </source>
</reference>
<dbReference type="InterPro" id="IPR032710">
    <property type="entry name" value="NTF2-like_dom_sf"/>
</dbReference>
<feature type="domain" description="SnoaL-like" evidence="1">
    <location>
        <begin position="24"/>
        <end position="122"/>
    </location>
</feature>
<dbReference type="Pfam" id="PF12680">
    <property type="entry name" value="SnoaL_2"/>
    <property type="match status" value="1"/>
</dbReference>
<dbReference type="AlphaFoldDB" id="A0AB36EBM6"/>
<dbReference type="SUPFAM" id="SSF54427">
    <property type="entry name" value="NTF2-like"/>
    <property type="match status" value="1"/>
</dbReference>
<protein>
    <recommendedName>
        <fullName evidence="1">SnoaL-like domain-containing protein</fullName>
    </recommendedName>
</protein>
<dbReference type="InterPro" id="IPR037401">
    <property type="entry name" value="SnoaL-like"/>
</dbReference>
<organism evidence="2 3">
    <name type="scientific">Agrobacterium tumefaciens</name>
    <dbReference type="NCBI Taxonomy" id="358"/>
    <lineage>
        <taxon>Bacteria</taxon>
        <taxon>Pseudomonadati</taxon>
        <taxon>Pseudomonadota</taxon>
        <taxon>Alphaproteobacteria</taxon>
        <taxon>Hyphomicrobiales</taxon>
        <taxon>Rhizobiaceae</taxon>
        <taxon>Rhizobium/Agrobacterium group</taxon>
        <taxon>Agrobacterium</taxon>
        <taxon>Agrobacterium tumefaciens complex</taxon>
    </lineage>
</organism>